<dbReference type="EMBL" id="MCGO01000009">
    <property type="protein sequence ID" value="ORY49362.1"/>
    <property type="molecule type" value="Genomic_DNA"/>
</dbReference>
<feature type="transmembrane region" description="Helical" evidence="1">
    <location>
        <begin position="38"/>
        <end position="63"/>
    </location>
</feature>
<comment type="caution">
    <text evidence="2">The sequence shown here is derived from an EMBL/GenBank/DDBJ whole genome shotgun (WGS) entry which is preliminary data.</text>
</comment>
<dbReference type="Proteomes" id="UP000193642">
    <property type="component" value="Unassembled WGS sequence"/>
</dbReference>
<proteinExistence type="predicted"/>
<evidence type="ECO:0000313" key="2">
    <source>
        <dbReference type="EMBL" id="ORY49362.1"/>
    </source>
</evidence>
<sequence>MYKQFLAAQFQKPEGISTMTCTDCAVQNTFWVENKVGFMILMGSVNGVAAVFVLISIWLSFVYKSVVYSGIKMIEIVQLEVKGDQNLNDEKAEFMIKLRGRGSIREEDRTLQESSFLHMAYEAVE</sequence>
<keyword evidence="1" id="KW-0812">Transmembrane</keyword>
<organism evidence="2 3">
    <name type="scientific">Rhizoclosmatium globosum</name>
    <dbReference type="NCBI Taxonomy" id="329046"/>
    <lineage>
        <taxon>Eukaryota</taxon>
        <taxon>Fungi</taxon>
        <taxon>Fungi incertae sedis</taxon>
        <taxon>Chytridiomycota</taxon>
        <taxon>Chytridiomycota incertae sedis</taxon>
        <taxon>Chytridiomycetes</taxon>
        <taxon>Chytridiales</taxon>
        <taxon>Chytriomycetaceae</taxon>
        <taxon>Rhizoclosmatium</taxon>
    </lineage>
</organism>
<dbReference type="OrthoDB" id="10346352at2759"/>
<gene>
    <name evidence="2" type="ORF">BCR33DRAFT_734857</name>
</gene>
<dbReference type="AlphaFoldDB" id="A0A1Y2CQR2"/>
<evidence type="ECO:0000313" key="3">
    <source>
        <dbReference type="Proteomes" id="UP000193642"/>
    </source>
</evidence>
<keyword evidence="1" id="KW-1133">Transmembrane helix</keyword>
<evidence type="ECO:0000256" key="1">
    <source>
        <dbReference type="SAM" id="Phobius"/>
    </source>
</evidence>
<keyword evidence="1" id="KW-0472">Membrane</keyword>
<reference evidence="2 3" key="1">
    <citation type="submission" date="2016-07" db="EMBL/GenBank/DDBJ databases">
        <title>Pervasive Adenine N6-methylation of Active Genes in Fungi.</title>
        <authorList>
            <consortium name="DOE Joint Genome Institute"/>
            <person name="Mondo S.J."/>
            <person name="Dannebaum R.O."/>
            <person name="Kuo R.C."/>
            <person name="Labutti K."/>
            <person name="Haridas S."/>
            <person name="Kuo A."/>
            <person name="Salamov A."/>
            <person name="Ahrendt S.R."/>
            <person name="Lipzen A."/>
            <person name="Sullivan W."/>
            <person name="Andreopoulos W.B."/>
            <person name="Clum A."/>
            <person name="Lindquist E."/>
            <person name="Daum C."/>
            <person name="Ramamoorthy G.K."/>
            <person name="Gryganskyi A."/>
            <person name="Culley D."/>
            <person name="Magnuson J.K."/>
            <person name="James T.Y."/>
            <person name="O'Malley M.A."/>
            <person name="Stajich J.E."/>
            <person name="Spatafora J.W."/>
            <person name="Visel A."/>
            <person name="Grigoriev I.V."/>
        </authorList>
    </citation>
    <scope>NUCLEOTIDE SEQUENCE [LARGE SCALE GENOMIC DNA]</scope>
    <source>
        <strain evidence="2 3">JEL800</strain>
    </source>
</reference>
<accession>A0A1Y2CQR2</accession>
<name>A0A1Y2CQR2_9FUNG</name>
<keyword evidence="3" id="KW-1185">Reference proteome</keyword>
<protein>
    <submittedName>
        <fullName evidence="2">Uncharacterized protein</fullName>
    </submittedName>
</protein>